<dbReference type="PANTHER" id="PTHR45947:SF3">
    <property type="entry name" value="SULFOQUINOVOSYL TRANSFERASE SQD2"/>
    <property type="match status" value="1"/>
</dbReference>
<comment type="caution">
    <text evidence="3">The sequence shown here is derived from an EMBL/GenBank/DDBJ whole genome shotgun (WGS) entry which is preliminary data.</text>
</comment>
<dbReference type="InterPro" id="IPR050194">
    <property type="entry name" value="Glycosyltransferase_grp1"/>
</dbReference>
<dbReference type="SUPFAM" id="SSF53756">
    <property type="entry name" value="UDP-Glycosyltransferase/glycogen phosphorylase"/>
    <property type="match status" value="1"/>
</dbReference>
<sequence>MKLRIAYCVSHFPYQSETYLLNQLKGLLDEGHHVTIFSLGRFKDYPKHALLEEYNLLSLTHERPTIPKNTFLRLLKALWLFIVHIQHGVYLLRTLNISRYGKYAANLQFFYDTIPYLQQQVFDIVHCQFGPNGIKALNFREIGLLKGKMLTSFHGFDVNEKDFLSWPTHYSRKGLYRDLSQACSIFTVSSQFTKQTAINLGIPAAKIEILPVGLDTQKFTRKQHNEWPNGKPIILTVARLVPFKGLEYSIRAVHAVHQEFKNLNYYILGEGAQRPALEKLIQDLKMTETIFLHGAVTQEQVLAAYNKADVFLLSSIEAPDGEVETQGLVVQEAQSMELPVIVSNAGGTPEGLLPGLSGFVVPQKDVNGLAEKLRLLLRQPELRQQMGMVGRNFVVEHFDSQVQHRKLMQLYGRLLNL</sequence>
<dbReference type="AlphaFoldDB" id="A0A5C8J5N2"/>
<protein>
    <submittedName>
        <fullName evidence="3">Colanic acid biosynthesis glycosyltransferase WcaL</fullName>
    </submittedName>
</protein>
<reference evidence="3 4" key="1">
    <citation type="submission" date="2019-08" db="EMBL/GenBank/DDBJ databases">
        <authorList>
            <person name="Shi S."/>
        </authorList>
    </citation>
    <scope>NUCLEOTIDE SEQUENCE [LARGE SCALE GENOMIC DNA]</scope>
    <source>
        <strain evidence="3 4">GY10130</strain>
    </source>
</reference>
<dbReference type="InterPro" id="IPR028098">
    <property type="entry name" value="Glyco_trans_4-like_N"/>
</dbReference>
<keyword evidence="3" id="KW-0808">Transferase</keyword>
<organism evidence="3 4">
    <name type="scientific">Pontibacter qinzhouensis</name>
    <dbReference type="NCBI Taxonomy" id="2603253"/>
    <lineage>
        <taxon>Bacteria</taxon>
        <taxon>Pseudomonadati</taxon>
        <taxon>Bacteroidota</taxon>
        <taxon>Cytophagia</taxon>
        <taxon>Cytophagales</taxon>
        <taxon>Hymenobacteraceae</taxon>
        <taxon>Pontibacter</taxon>
    </lineage>
</organism>
<feature type="domain" description="Glycosyltransferase subfamily 4-like N-terminal" evidence="2">
    <location>
        <begin position="17"/>
        <end position="217"/>
    </location>
</feature>
<proteinExistence type="predicted"/>
<dbReference type="RefSeq" id="WP_147923466.1">
    <property type="nucleotide sequence ID" value="NZ_VRTY01000098.1"/>
</dbReference>
<evidence type="ECO:0000259" key="1">
    <source>
        <dbReference type="Pfam" id="PF00534"/>
    </source>
</evidence>
<feature type="domain" description="Glycosyl transferase family 1" evidence="1">
    <location>
        <begin position="221"/>
        <end position="391"/>
    </location>
</feature>
<dbReference type="Pfam" id="PF13439">
    <property type="entry name" value="Glyco_transf_4"/>
    <property type="match status" value="1"/>
</dbReference>
<dbReference type="Pfam" id="PF00534">
    <property type="entry name" value="Glycos_transf_1"/>
    <property type="match status" value="1"/>
</dbReference>
<name>A0A5C8J5N2_9BACT</name>
<gene>
    <name evidence="3" type="ORF">FVR03_19585</name>
</gene>
<keyword evidence="4" id="KW-1185">Reference proteome</keyword>
<dbReference type="InterPro" id="IPR001296">
    <property type="entry name" value="Glyco_trans_1"/>
</dbReference>
<dbReference type="PANTHER" id="PTHR45947">
    <property type="entry name" value="SULFOQUINOVOSYL TRANSFERASE SQD2"/>
    <property type="match status" value="1"/>
</dbReference>
<evidence type="ECO:0000313" key="3">
    <source>
        <dbReference type="EMBL" id="TXK32789.1"/>
    </source>
</evidence>
<accession>A0A5C8J5N2</accession>
<dbReference type="GO" id="GO:0016757">
    <property type="term" value="F:glycosyltransferase activity"/>
    <property type="evidence" value="ECO:0007669"/>
    <property type="project" value="InterPro"/>
</dbReference>
<dbReference type="Proteomes" id="UP000321926">
    <property type="component" value="Unassembled WGS sequence"/>
</dbReference>
<evidence type="ECO:0000313" key="4">
    <source>
        <dbReference type="Proteomes" id="UP000321926"/>
    </source>
</evidence>
<dbReference type="OrthoDB" id="7560678at2"/>
<dbReference type="Gene3D" id="3.40.50.2000">
    <property type="entry name" value="Glycogen Phosphorylase B"/>
    <property type="match status" value="2"/>
</dbReference>
<dbReference type="EMBL" id="VRTY01000098">
    <property type="protein sequence ID" value="TXK32789.1"/>
    <property type="molecule type" value="Genomic_DNA"/>
</dbReference>
<evidence type="ECO:0000259" key="2">
    <source>
        <dbReference type="Pfam" id="PF13439"/>
    </source>
</evidence>